<protein>
    <submittedName>
        <fullName evidence="2">Unannotated protein</fullName>
    </submittedName>
</protein>
<dbReference type="AlphaFoldDB" id="A0A6J6JXK5"/>
<reference evidence="2" key="1">
    <citation type="submission" date="2020-05" db="EMBL/GenBank/DDBJ databases">
        <authorList>
            <person name="Chiriac C."/>
            <person name="Salcher M."/>
            <person name="Ghai R."/>
            <person name="Kavagutti S V."/>
        </authorList>
    </citation>
    <scope>NUCLEOTIDE SEQUENCE</scope>
</reference>
<dbReference type="EMBL" id="CAEZVY010000049">
    <property type="protein sequence ID" value="CAB4641025.1"/>
    <property type="molecule type" value="Genomic_DNA"/>
</dbReference>
<evidence type="ECO:0000313" key="1">
    <source>
        <dbReference type="EMBL" id="CAB4562384.1"/>
    </source>
</evidence>
<name>A0A6J6JXK5_9ZZZZ</name>
<sequence>MADGKSNLDEAIAPVIAERATRKLVEGTHRIVDSTAGRQSFCHRFDEFDVPSAIEAIALWCHEDRLGTSPGKGWEHGVKTVEGGLRFAPWYTEVFVGLTPQAHSEPE</sequence>
<accession>A0A6J6JXK5</accession>
<organism evidence="2">
    <name type="scientific">freshwater metagenome</name>
    <dbReference type="NCBI Taxonomy" id="449393"/>
    <lineage>
        <taxon>unclassified sequences</taxon>
        <taxon>metagenomes</taxon>
        <taxon>ecological metagenomes</taxon>
    </lineage>
</organism>
<proteinExistence type="predicted"/>
<evidence type="ECO:0000313" key="2">
    <source>
        <dbReference type="EMBL" id="CAB4641025.1"/>
    </source>
</evidence>
<gene>
    <name evidence="1" type="ORF">UFOPK1684_00197</name>
    <name evidence="2" type="ORF">UFOPK2158_00593</name>
</gene>
<dbReference type="EMBL" id="CAEZTM010000004">
    <property type="protein sequence ID" value="CAB4562384.1"/>
    <property type="molecule type" value="Genomic_DNA"/>
</dbReference>